<dbReference type="PANTHER" id="PTHR31960:SF2">
    <property type="entry name" value="F-BOX PROTEIN PP2-A15"/>
    <property type="match status" value="1"/>
</dbReference>
<dbReference type="Proteomes" id="UP000824469">
    <property type="component" value="Unassembled WGS sequence"/>
</dbReference>
<keyword evidence="2" id="KW-1185">Reference proteome</keyword>
<comment type="caution">
    <text evidence="1">The sequence shown here is derived from an EMBL/GenBank/DDBJ whole genome shotgun (WGS) entry which is preliminary data.</text>
</comment>
<reference evidence="1 2" key="1">
    <citation type="journal article" date="2021" name="Nat. Plants">
        <title>The Taxus genome provides insights into paclitaxel biosynthesis.</title>
        <authorList>
            <person name="Xiong X."/>
            <person name="Gou J."/>
            <person name="Liao Q."/>
            <person name="Li Y."/>
            <person name="Zhou Q."/>
            <person name="Bi G."/>
            <person name="Li C."/>
            <person name="Du R."/>
            <person name="Wang X."/>
            <person name="Sun T."/>
            <person name="Guo L."/>
            <person name="Liang H."/>
            <person name="Lu P."/>
            <person name="Wu Y."/>
            <person name="Zhang Z."/>
            <person name="Ro D.K."/>
            <person name="Shang Y."/>
            <person name="Huang S."/>
            <person name="Yan J."/>
        </authorList>
    </citation>
    <scope>NUCLEOTIDE SEQUENCE [LARGE SCALE GENOMIC DNA]</scope>
    <source>
        <strain evidence="1">Ta-2019</strain>
    </source>
</reference>
<dbReference type="Pfam" id="PF14299">
    <property type="entry name" value="PP2"/>
    <property type="match status" value="1"/>
</dbReference>
<accession>A0AA38GXJ0</accession>
<evidence type="ECO:0000313" key="1">
    <source>
        <dbReference type="EMBL" id="KAH9328335.1"/>
    </source>
</evidence>
<dbReference type="EMBL" id="JAHRHJ020000001">
    <property type="protein sequence ID" value="KAH9328335.1"/>
    <property type="molecule type" value="Genomic_DNA"/>
</dbReference>
<organism evidence="1 2">
    <name type="scientific">Taxus chinensis</name>
    <name type="common">Chinese yew</name>
    <name type="synonym">Taxus wallichiana var. chinensis</name>
    <dbReference type="NCBI Taxonomy" id="29808"/>
    <lineage>
        <taxon>Eukaryota</taxon>
        <taxon>Viridiplantae</taxon>
        <taxon>Streptophyta</taxon>
        <taxon>Embryophyta</taxon>
        <taxon>Tracheophyta</taxon>
        <taxon>Spermatophyta</taxon>
        <taxon>Pinopsida</taxon>
        <taxon>Pinidae</taxon>
        <taxon>Conifers II</taxon>
        <taxon>Cupressales</taxon>
        <taxon>Taxaceae</taxon>
        <taxon>Taxus</taxon>
    </lineage>
</organism>
<proteinExistence type="predicted"/>
<dbReference type="InterPro" id="IPR025886">
    <property type="entry name" value="PP2-like"/>
</dbReference>
<evidence type="ECO:0000313" key="2">
    <source>
        <dbReference type="Proteomes" id="UP000824469"/>
    </source>
</evidence>
<gene>
    <name evidence="1" type="ORF">KI387_000443</name>
</gene>
<name>A0AA38GXJ0_TAXCH</name>
<sequence>MVKFQLPAGEYSLSFRLRLGTSARRLGRRVYVFNQIHGWDLKPVQFCFSTSDGQHATRESYLEEAREDGHVSDVRGKWIDYYVGDFVVKNENKLTEVKFSMTQIDCTHSKGGLCLDSVSIVPRRLRKEIEF</sequence>
<protein>
    <recommendedName>
        <fullName evidence="3">Phloem protein</fullName>
    </recommendedName>
</protein>
<dbReference type="PANTHER" id="PTHR31960">
    <property type="entry name" value="F-BOX PROTEIN PP2-A15"/>
    <property type="match status" value="1"/>
</dbReference>
<dbReference type="AlphaFoldDB" id="A0AA38GXJ0"/>
<feature type="non-terminal residue" evidence="1">
    <location>
        <position position="131"/>
    </location>
</feature>
<evidence type="ECO:0008006" key="3">
    <source>
        <dbReference type="Google" id="ProtNLM"/>
    </source>
</evidence>
<dbReference type="OMA" id="GKWIDYY"/>